<proteinExistence type="predicted"/>
<dbReference type="OrthoDB" id="8565424at2"/>
<feature type="compositionally biased region" description="Gly residues" evidence="1">
    <location>
        <begin position="166"/>
        <end position="185"/>
    </location>
</feature>
<dbReference type="PROSITE" id="PS51257">
    <property type="entry name" value="PROKAR_LIPOPROTEIN"/>
    <property type="match status" value="1"/>
</dbReference>
<evidence type="ECO:0000256" key="1">
    <source>
        <dbReference type="SAM" id="MobiDB-lite"/>
    </source>
</evidence>
<dbReference type="RefSeq" id="WP_121458984.1">
    <property type="nucleotide sequence ID" value="NZ_RBXP01000017.1"/>
</dbReference>
<evidence type="ECO:0000313" key="3">
    <source>
        <dbReference type="EMBL" id="RKT50757.1"/>
    </source>
</evidence>
<evidence type="ECO:0000256" key="2">
    <source>
        <dbReference type="SAM" id="SignalP"/>
    </source>
</evidence>
<organism evidence="3 4">
    <name type="scientific">Azonexus fungiphilus</name>
    <dbReference type="NCBI Taxonomy" id="146940"/>
    <lineage>
        <taxon>Bacteria</taxon>
        <taxon>Pseudomonadati</taxon>
        <taxon>Pseudomonadota</taxon>
        <taxon>Betaproteobacteria</taxon>
        <taxon>Rhodocyclales</taxon>
        <taxon>Azonexaceae</taxon>
        <taxon>Azonexus</taxon>
    </lineage>
</organism>
<dbReference type="AlphaFoldDB" id="A0A495VQ83"/>
<feature type="chain" id="PRO_5019791399" evidence="2">
    <location>
        <begin position="18"/>
        <end position="185"/>
    </location>
</feature>
<evidence type="ECO:0000313" key="4">
    <source>
        <dbReference type="Proteomes" id="UP000270626"/>
    </source>
</evidence>
<keyword evidence="4" id="KW-1185">Reference proteome</keyword>
<comment type="caution">
    <text evidence="3">The sequence shown here is derived from an EMBL/GenBank/DDBJ whole genome shotgun (WGS) entry which is preliminary data.</text>
</comment>
<feature type="signal peptide" evidence="2">
    <location>
        <begin position="1"/>
        <end position="17"/>
    </location>
</feature>
<dbReference type="Proteomes" id="UP000270626">
    <property type="component" value="Unassembled WGS sequence"/>
</dbReference>
<protein>
    <submittedName>
        <fullName evidence="3">LTXXQ motif family protein</fullName>
    </submittedName>
</protein>
<feature type="region of interest" description="Disordered" evidence="1">
    <location>
        <begin position="151"/>
        <end position="185"/>
    </location>
</feature>
<keyword evidence="2" id="KW-0732">Signal</keyword>
<dbReference type="Pfam" id="PF07813">
    <property type="entry name" value="LTXXQ"/>
    <property type="match status" value="1"/>
</dbReference>
<dbReference type="EMBL" id="RBXP01000017">
    <property type="protein sequence ID" value="RKT50757.1"/>
    <property type="molecule type" value="Genomic_DNA"/>
</dbReference>
<dbReference type="GO" id="GO:0042597">
    <property type="term" value="C:periplasmic space"/>
    <property type="evidence" value="ECO:0007669"/>
    <property type="project" value="InterPro"/>
</dbReference>
<dbReference type="InterPro" id="IPR012899">
    <property type="entry name" value="LTXXQ"/>
</dbReference>
<sequence>MSKTPYSLLLLSMLALAACAPIAGRGGPDGAPPSAGGGCGMAVESLDERLRKTADALKLTPPQNALWETYQAAVGALLADQRRVQGYRARQDAAQQIAGKVDAVRNRLSALEDIQDAAGKLYAALDEGQRKQADALLAATVPGLDGDGAACAAPASGGQRPSGRTAPGGGMGGPGGGMGGGFGRM</sequence>
<name>A0A495VQ83_9RHOO</name>
<gene>
    <name evidence="3" type="ORF">DFR40_2692</name>
</gene>
<reference evidence="3 4" key="1">
    <citation type="submission" date="2018-10" db="EMBL/GenBank/DDBJ databases">
        <title>Genomic Encyclopedia of Type Strains, Phase IV (KMG-IV): sequencing the most valuable type-strain genomes for metagenomic binning, comparative biology and taxonomic classification.</title>
        <authorList>
            <person name="Goeker M."/>
        </authorList>
    </citation>
    <scope>NUCLEOTIDE SEQUENCE [LARGE SCALE GENOMIC DNA]</scope>
    <source>
        <strain evidence="3 4">DSM 23841</strain>
    </source>
</reference>
<accession>A0A495VQ83</accession>